<dbReference type="PANTHER" id="PTHR47959">
    <property type="entry name" value="ATP-DEPENDENT RNA HELICASE RHLE-RELATED"/>
    <property type="match status" value="1"/>
</dbReference>
<dbReference type="InterPro" id="IPR001650">
    <property type="entry name" value="Helicase_C-like"/>
</dbReference>
<dbReference type="InterPro" id="IPR012541">
    <property type="entry name" value="DBP10_C"/>
</dbReference>
<evidence type="ECO:0000256" key="12">
    <source>
        <dbReference type="SAM" id="MobiDB-lite"/>
    </source>
</evidence>
<evidence type="ECO:0000313" key="17">
    <source>
        <dbReference type="WBParaSite" id="ACRNAN_scaffold1320.g32720.t1"/>
    </source>
</evidence>
<feature type="domain" description="Helicase C-terminal" evidence="14">
    <location>
        <begin position="266"/>
        <end position="419"/>
    </location>
</feature>
<dbReference type="SMART" id="SM00490">
    <property type="entry name" value="HELICc"/>
    <property type="match status" value="1"/>
</dbReference>
<reference evidence="17" key="1">
    <citation type="submission" date="2022-11" db="UniProtKB">
        <authorList>
            <consortium name="WormBaseParasite"/>
        </authorList>
    </citation>
    <scope>IDENTIFICATION</scope>
</reference>
<keyword evidence="7" id="KW-0067">ATP-binding</keyword>
<feature type="domain" description="Helicase ATP-binding" evidence="13">
    <location>
        <begin position="71"/>
        <end position="242"/>
    </location>
</feature>
<name>A0A914CQ32_9BILA</name>
<dbReference type="InterPro" id="IPR033517">
    <property type="entry name" value="DDX54/DBP10_DEAD-box_helicase"/>
</dbReference>
<evidence type="ECO:0000259" key="15">
    <source>
        <dbReference type="PROSITE" id="PS51195"/>
    </source>
</evidence>
<dbReference type="PROSITE" id="PS00039">
    <property type="entry name" value="DEAD_ATP_HELICASE"/>
    <property type="match status" value="1"/>
</dbReference>
<dbReference type="PROSITE" id="PS51192">
    <property type="entry name" value="HELICASE_ATP_BIND_1"/>
    <property type="match status" value="1"/>
</dbReference>
<dbReference type="SMART" id="SM01123">
    <property type="entry name" value="DBP10CT"/>
    <property type="match status" value="1"/>
</dbReference>
<keyword evidence="8" id="KW-0694">RNA-binding</keyword>
<keyword evidence="16" id="KW-1185">Reference proteome</keyword>
<proteinExistence type="inferred from homology"/>
<dbReference type="GO" id="GO:0003723">
    <property type="term" value="F:RNA binding"/>
    <property type="evidence" value="ECO:0007669"/>
    <property type="project" value="UniProtKB-KW"/>
</dbReference>
<dbReference type="GO" id="GO:0003724">
    <property type="term" value="F:RNA helicase activity"/>
    <property type="evidence" value="ECO:0007669"/>
    <property type="project" value="UniProtKB-EC"/>
</dbReference>
<evidence type="ECO:0000259" key="13">
    <source>
        <dbReference type="PROSITE" id="PS51192"/>
    </source>
</evidence>
<feature type="compositionally biased region" description="Basic residues" evidence="12">
    <location>
        <begin position="813"/>
        <end position="825"/>
    </location>
</feature>
<evidence type="ECO:0000259" key="14">
    <source>
        <dbReference type="PROSITE" id="PS51194"/>
    </source>
</evidence>
<comment type="subcellular location">
    <subcellularLocation>
        <location evidence="1">Nucleus</location>
        <location evidence="1">Nucleolus</location>
    </subcellularLocation>
</comment>
<evidence type="ECO:0000313" key="16">
    <source>
        <dbReference type="Proteomes" id="UP000887540"/>
    </source>
</evidence>
<keyword evidence="4" id="KW-0547">Nucleotide-binding</keyword>
<comment type="catalytic activity">
    <reaction evidence="10">
        <text>ATP + H2O = ADP + phosphate + H(+)</text>
        <dbReference type="Rhea" id="RHEA:13065"/>
        <dbReference type="ChEBI" id="CHEBI:15377"/>
        <dbReference type="ChEBI" id="CHEBI:15378"/>
        <dbReference type="ChEBI" id="CHEBI:30616"/>
        <dbReference type="ChEBI" id="CHEBI:43474"/>
        <dbReference type="ChEBI" id="CHEBI:456216"/>
        <dbReference type="EC" id="3.6.4.13"/>
    </reaction>
</comment>
<sequence>MNNFKENFKMEVDPSLSDGEEMTNYAELNAAQNRKHKKAGGWQALGLDHSVFKGIQKMGYKQPTPIQRKAIPTILDGKDVVAMSRTGSGKTAAFVVPMIQKLKQRDPQGIRALLLSPTRELAMQTFKFIKLLAKFTGLRCACLVGGENIEEQFSSVHERPDILIATPGRLLHVSVEMNLRLSHVQYIVFDEADRLFEMGFAEQLHDILKRLPDNRQTLLFSATLPKMIVDFAKAGLTDPVLVRLDVDTKISDKLSMLFFTCRDNDKLSALLYLARAAIQNNEQTIVFCATMKHVEYVVAILNEAGLDCCFLYSQLDPMARRMNIQRFREKKSMLLIVTDVAARGVDIPLLDNAINFHFPPKPKLFVHRVGRVARAGMAGRSFSLISQDELPYVADLFLFLGRPMKFADKNSIFKEDEVLIGSFPDQLIHLDIEFLRNVHENSLEISDLQNKSENAMKKYLRTRPPPAAESVRRSKTEFSQISPSPHPFLRESNDESAIAELALLEGIRNYRPSATIFEFKSNNKQEAANVMKTKRQDHERYLKNKEKREKEASGEFVSQNLDISQNTSLVSNGDENALDDDEVLKSFSHVVTVAKFNPSKVDKEKPQKNSRKRNLDEIKEREKREHYVSYVPKDNDTEKALAIDRPSTFDEMAKKFSVEITADDDVGLYKETKRKKWDRKLKKFVGEPESKVKRIRTEEGTWLPATYKSGRYERWQEKQKISYKRDDEDGGEESNRFNGPKFGKNQRFRGKNNSMKEKPGRGELKAPEQILKARNQKAKKQAYQGYRKKENLKKRIGGGGAKKGHGGGGDKGRFKKPSFRGKNRR</sequence>
<dbReference type="InterPro" id="IPR014001">
    <property type="entry name" value="Helicase_ATP-bd"/>
</dbReference>
<dbReference type="InterPro" id="IPR014014">
    <property type="entry name" value="RNA_helicase_DEAD_Q_motif"/>
</dbReference>
<dbReference type="PANTHER" id="PTHR47959:SF8">
    <property type="entry name" value="RNA HELICASE"/>
    <property type="match status" value="1"/>
</dbReference>
<feature type="short sequence motif" description="Q motif" evidence="11">
    <location>
        <begin position="40"/>
        <end position="68"/>
    </location>
</feature>
<dbReference type="GO" id="GO:0005524">
    <property type="term" value="F:ATP binding"/>
    <property type="evidence" value="ECO:0007669"/>
    <property type="project" value="UniProtKB-KW"/>
</dbReference>
<dbReference type="CDD" id="cd17959">
    <property type="entry name" value="DEADc_DDX54"/>
    <property type="match status" value="1"/>
</dbReference>
<comment type="similarity">
    <text evidence="2">Belongs to the DEAD box helicase family. DDX54/DBP10 subfamily.</text>
</comment>
<organism evidence="16 17">
    <name type="scientific">Acrobeloides nanus</name>
    <dbReference type="NCBI Taxonomy" id="290746"/>
    <lineage>
        <taxon>Eukaryota</taxon>
        <taxon>Metazoa</taxon>
        <taxon>Ecdysozoa</taxon>
        <taxon>Nematoda</taxon>
        <taxon>Chromadorea</taxon>
        <taxon>Rhabditida</taxon>
        <taxon>Tylenchina</taxon>
        <taxon>Cephalobomorpha</taxon>
        <taxon>Cephaloboidea</taxon>
        <taxon>Cephalobidae</taxon>
        <taxon>Acrobeloides</taxon>
    </lineage>
</organism>
<evidence type="ECO:0000256" key="10">
    <source>
        <dbReference type="ARBA" id="ARBA00047984"/>
    </source>
</evidence>
<dbReference type="EC" id="3.6.4.13" evidence="3"/>
<evidence type="ECO:0000256" key="1">
    <source>
        <dbReference type="ARBA" id="ARBA00004604"/>
    </source>
</evidence>
<dbReference type="GO" id="GO:0005730">
    <property type="term" value="C:nucleolus"/>
    <property type="evidence" value="ECO:0007669"/>
    <property type="project" value="UniProtKB-SubCell"/>
</dbReference>
<dbReference type="Pfam" id="PF08147">
    <property type="entry name" value="DBP10CT"/>
    <property type="match status" value="1"/>
</dbReference>
<evidence type="ECO:0000256" key="3">
    <source>
        <dbReference type="ARBA" id="ARBA00012552"/>
    </source>
</evidence>
<evidence type="ECO:0000256" key="9">
    <source>
        <dbReference type="ARBA" id="ARBA00023242"/>
    </source>
</evidence>
<dbReference type="PROSITE" id="PS51194">
    <property type="entry name" value="HELICASE_CTER"/>
    <property type="match status" value="1"/>
</dbReference>
<dbReference type="AlphaFoldDB" id="A0A914CQ32"/>
<feature type="domain" description="DEAD-box RNA helicase Q" evidence="15">
    <location>
        <begin position="40"/>
        <end position="68"/>
    </location>
</feature>
<feature type="compositionally biased region" description="Basic and acidic residues" evidence="12">
    <location>
        <begin position="754"/>
        <end position="766"/>
    </location>
</feature>
<dbReference type="FunFam" id="3.40.50.300:FF:000865">
    <property type="entry name" value="ATP-dependent RNA helicase DDX54"/>
    <property type="match status" value="1"/>
</dbReference>
<dbReference type="InterPro" id="IPR027417">
    <property type="entry name" value="P-loop_NTPase"/>
</dbReference>
<dbReference type="Proteomes" id="UP000887540">
    <property type="component" value="Unplaced"/>
</dbReference>
<evidence type="ECO:0000256" key="4">
    <source>
        <dbReference type="ARBA" id="ARBA00022741"/>
    </source>
</evidence>
<protein>
    <recommendedName>
        <fullName evidence="3">RNA helicase</fullName>
        <ecNumber evidence="3">3.6.4.13</ecNumber>
    </recommendedName>
</protein>
<dbReference type="WBParaSite" id="ACRNAN_scaffold1320.g32720.t1">
    <property type="protein sequence ID" value="ACRNAN_scaffold1320.g32720.t1"/>
    <property type="gene ID" value="ACRNAN_scaffold1320.g32720"/>
</dbReference>
<evidence type="ECO:0000256" key="11">
    <source>
        <dbReference type="PROSITE-ProRule" id="PRU00552"/>
    </source>
</evidence>
<dbReference type="Pfam" id="PF00271">
    <property type="entry name" value="Helicase_C"/>
    <property type="match status" value="1"/>
</dbReference>
<dbReference type="CDD" id="cd18787">
    <property type="entry name" value="SF2_C_DEAD"/>
    <property type="match status" value="1"/>
</dbReference>
<accession>A0A914CQ32</accession>
<feature type="compositionally biased region" description="Gly residues" evidence="12">
    <location>
        <begin position="797"/>
        <end position="809"/>
    </location>
</feature>
<evidence type="ECO:0000256" key="6">
    <source>
        <dbReference type="ARBA" id="ARBA00022806"/>
    </source>
</evidence>
<dbReference type="Gene3D" id="3.40.50.300">
    <property type="entry name" value="P-loop containing nucleotide triphosphate hydrolases"/>
    <property type="match status" value="2"/>
</dbReference>
<dbReference type="Pfam" id="PF00270">
    <property type="entry name" value="DEAD"/>
    <property type="match status" value="1"/>
</dbReference>
<evidence type="ECO:0000256" key="8">
    <source>
        <dbReference type="ARBA" id="ARBA00022884"/>
    </source>
</evidence>
<dbReference type="GO" id="GO:0043186">
    <property type="term" value="C:P granule"/>
    <property type="evidence" value="ECO:0007669"/>
    <property type="project" value="UniProtKB-ARBA"/>
</dbReference>
<evidence type="ECO:0000256" key="5">
    <source>
        <dbReference type="ARBA" id="ARBA00022801"/>
    </source>
</evidence>
<keyword evidence="9" id="KW-0539">Nucleus</keyword>
<evidence type="ECO:0000256" key="2">
    <source>
        <dbReference type="ARBA" id="ARBA00010379"/>
    </source>
</evidence>
<dbReference type="InterPro" id="IPR050079">
    <property type="entry name" value="DEAD_box_RNA_helicase"/>
</dbReference>
<dbReference type="InterPro" id="IPR011545">
    <property type="entry name" value="DEAD/DEAH_box_helicase_dom"/>
</dbReference>
<feature type="compositionally biased region" description="Basic and acidic residues" evidence="12">
    <location>
        <begin position="714"/>
        <end position="727"/>
    </location>
</feature>
<evidence type="ECO:0000256" key="7">
    <source>
        <dbReference type="ARBA" id="ARBA00022840"/>
    </source>
</evidence>
<dbReference type="SUPFAM" id="SSF52540">
    <property type="entry name" value="P-loop containing nucleoside triphosphate hydrolases"/>
    <property type="match status" value="2"/>
</dbReference>
<dbReference type="InterPro" id="IPR000629">
    <property type="entry name" value="RNA-helicase_DEAD-box_CS"/>
</dbReference>
<feature type="compositionally biased region" description="Basic and acidic residues" evidence="12">
    <location>
        <begin position="600"/>
        <end position="621"/>
    </location>
</feature>
<dbReference type="PROSITE" id="PS51195">
    <property type="entry name" value="Q_MOTIF"/>
    <property type="match status" value="1"/>
</dbReference>
<feature type="region of interest" description="Disordered" evidence="12">
    <location>
        <begin position="462"/>
        <end position="490"/>
    </location>
</feature>
<keyword evidence="5" id="KW-0378">Hydrolase</keyword>
<dbReference type="GO" id="GO:0005829">
    <property type="term" value="C:cytosol"/>
    <property type="evidence" value="ECO:0007669"/>
    <property type="project" value="TreeGrafter"/>
</dbReference>
<dbReference type="GO" id="GO:0016787">
    <property type="term" value="F:hydrolase activity"/>
    <property type="evidence" value="ECO:0007669"/>
    <property type="project" value="UniProtKB-KW"/>
</dbReference>
<feature type="region of interest" description="Disordered" evidence="12">
    <location>
        <begin position="714"/>
        <end position="825"/>
    </location>
</feature>
<keyword evidence="6" id="KW-0347">Helicase</keyword>
<dbReference type="SMART" id="SM00487">
    <property type="entry name" value="DEXDc"/>
    <property type="match status" value="1"/>
</dbReference>
<feature type="region of interest" description="Disordered" evidence="12">
    <location>
        <begin position="598"/>
        <end position="621"/>
    </location>
</feature>